<dbReference type="GO" id="GO:0003908">
    <property type="term" value="F:methylated-DNA-[protein]-cysteine S-methyltransferase activity"/>
    <property type="evidence" value="ECO:0007669"/>
    <property type="project" value="UniProtKB-UniRule"/>
</dbReference>
<evidence type="ECO:0000313" key="13">
    <source>
        <dbReference type="Proteomes" id="UP000659388"/>
    </source>
</evidence>
<evidence type="ECO:0000256" key="6">
    <source>
        <dbReference type="ARBA" id="ARBA00022763"/>
    </source>
</evidence>
<accession>A0A937F5U3</accession>
<evidence type="ECO:0000313" key="12">
    <source>
        <dbReference type="EMBL" id="MBL3656972.1"/>
    </source>
</evidence>
<gene>
    <name evidence="12" type="ORF">JL102_12570</name>
</gene>
<evidence type="ECO:0000256" key="5">
    <source>
        <dbReference type="ARBA" id="ARBA00022679"/>
    </source>
</evidence>
<dbReference type="InterPro" id="IPR014048">
    <property type="entry name" value="MethylDNA_cys_MeTrfase_DNA-bd"/>
</dbReference>
<dbReference type="GO" id="GO:0032259">
    <property type="term" value="P:methylation"/>
    <property type="evidence" value="ECO:0007669"/>
    <property type="project" value="UniProtKB-KW"/>
</dbReference>
<dbReference type="PROSITE" id="PS00374">
    <property type="entry name" value="MGMT"/>
    <property type="match status" value="1"/>
</dbReference>
<keyword evidence="7 9" id="KW-0234">DNA repair</keyword>
<dbReference type="RefSeq" id="WP_202244767.1">
    <property type="nucleotide sequence ID" value="NZ_JAESIY010000006.1"/>
</dbReference>
<dbReference type="EMBL" id="JAESIY010000006">
    <property type="protein sequence ID" value="MBL3656972.1"/>
    <property type="molecule type" value="Genomic_DNA"/>
</dbReference>
<dbReference type="SUPFAM" id="SSF46767">
    <property type="entry name" value="Methylated DNA-protein cysteine methyltransferase, C-terminal domain"/>
    <property type="match status" value="1"/>
</dbReference>
<organism evidence="12 13">
    <name type="scientific">Fulvivirga sediminis</name>
    <dbReference type="NCBI Taxonomy" id="2803949"/>
    <lineage>
        <taxon>Bacteria</taxon>
        <taxon>Pseudomonadati</taxon>
        <taxon>Bacteroidota</taxon>
        <taxon>Cytophagia</taxon>
        <taxon>Cytophagales</taxon>
        <taxon>Fulvivirgaceae</taxon>
        <taxon>Fulvivirga</taxon>
    </lineage>
</organism>
<dbReference type="FunFam" id="1.10.10.10:FF:000214">
    <property type="entry name" value="Methylated-DNA--protein-cysteine methyltransferase"/>
    <property type="match status" value="1"/>
</dbReference>
<evidence type="ECO:0000256" key="4">
    <source>
        <dbReference type="ARBA" id="ARBA00022603"/>
    </source>
</evidence>
<comment type="function">
    <text evidence="9">Involved in the cellular defense against the biological effects of O6-methylguanine (O6-MeG) and O4-methylthymine (O4-MeT) in DNA. Repairs the methylated nucleobase in DNA by stoichiometrically transferring the methyl group to a cysteine residue in the enzyme. This is a suicide reaction: the enzyme is irreversibly inactivated.</text>
</comment>
<dbReference type="Gene3D" id="3.30.160.70">
    <property type="entry name" value="Methylated DNA-protein cysteine methyltransferase domain"/>
    <property type="match status" value="1"/>
</dbReference>
<evidence type="ECO:0000259" key="10">
    <source>
        <dbReference type="Pfam" id="PF01035"/>
    </source>
</evidence>
<dbReference type="Pfam" id="PF02870">
    <property type="entry name" value="Methyltransf_1N"/>
    <property type="match status" value="1"/>
</dbReference>
<dbReference type="PANTHER" id="PTHR10815">
    <property type="entry name" value="METHYLATED-DNA--PROTEIN-CYSTEINE METHYLTRANSFERASE"/>
    <property type="match status" value="1"/>
</dbReference>
<dbReference type="CDD" id="cd06445">
    <property type="entry name" value="ATase"/>
    <property type="match status" value="1"/>
</dbReference>
<sequence>MKKLFQSPVGPLCIEANEESLLSITFNPSDIDPSESKKSNVIDHCIAELDQYFKGTLKTFTVPLLLNGTAFQNKVWSELTKIPYGKTISYSELALRLGDVKCIRAAGTANGKNKLPIIIPCHRVIGKDGQLVGFAGGLDKKEWLLKHEGIIKGAQMKIFG</sequence>
<name>A0A937F5U3_9BACT</name>
<comment type="caution">
    <text evidence="12">The sequence shown here is derived from an EMBL/GenBank/DDBJ whole genome shotgun (WGS) entry which is preliminary data.</text>
</comment>
<comment type="catalytic activity">
    <reaction evidence="1 9">
        <text>a 4-O-methyl-thymidine in DNA + L-cysteinyl-[protein] = a thymidine in DNA + S-methyl-L-cysteinyl-[protein]</text>
        <dbReference type="Rhea" id="RHEA:53428"/>
        <dbReference type="Rhea" id="RHEA-COMP:10131"/>
        <dbReference type="Rhea" id="RHEA-COMP:10132"/>
        <dbReference type="Rhea" id="RHEA-COMP:13555"/>
        <dbReference type="Rhea" id="RHEA-COMP:13556"/>
        <dbReference type="ChEBI" id="CHEBI:29950"/>
        <dbReference type="ChEBI" id="CHEBI:82612"/>
        <dbReference type="ChEBI" id="CHEBI:137386"/>
        <dbReference type="ChEBI" id="CHEBI:137387"/>
        <dbReference type="EC" id="2.1.1.63"/>
    </reaction>
</comment>
<dbReference type="InterPro" id="IPR036631">
    <property type="entry name" value="MGMT_N_sf"/>
</dbReference>
<evidence type="ECO:0000256" key="7">
    <source>
        <dbReference type="ARBA" id="ARBA00023204"/>
    </source>
</evidence>
<evidence type="ECO:0000256" key="1">
    <source>
        <dbReference type="ARBA" id="ARBA00001286"/>
    </source>
</evidence>
<dbReference type="NCBIfam" id="TIGR00589">
    <property type="entry name" value="ogt"/>
    <property type="match status" value="1"/>
</dbReference>
<dbReference type="GO" id="GO:0005737">
    <property type="term" value="C:cytoplasm"/>
    <property type="evidence" value="ECO:0007669"/>
    <property type="project" value="UniProtKB-SubCell"/>
</dbReference>
<evidence type="ECO:0000256" key="3">
    <source>
        <dbReference type="ARBA" id="ARBA00022490"/>
    </source>
</evidence>
<dbReference type="AlphaFoldDB" id="A0A937F5U3"/>
<keyword evidence="6 9" id="KW-0227">DNA damage</keyword>
<protein>
    <recommendedName>
        <fullName evidence="9">Methylated-DNA--protein-cysteine methyltransferase</fullName>
        <ecNumber evidence="9">2.1.1.63</ecNumber>
    </recommendedName>
    <alternativeName>
        <fullName evidence="9">6-O-methylguanine-DNA methyltransferase</fullName>
        <shortName evidence="9">MGMT</shortName>
    </alternativeName>
    <alternativeName>
        <fullName evidence="9">O-6-methylguanine-DNA-alkyltransferase</fullName>
    </alternativeName>
</protein>
<keyword evidence="5 9" id="KW-0808">Transferase</keyword>
<dbReference type="Pfam" id="PF01035">
    <property type="entry name" value="DNA_binding_1"/>
    <property type="match status" value="1"/>
</dbReference>
<dbReference type="InterPro" id="IPR036217">
    <property type="entry name" value="MethylDNA_cys_MeTrfase_DNAb"/>
</dbReference>
<dbReference type="InterPro" id="IPR001497">
    <property type="entry name" value="MethylDNA_cys_MeTrfase_AS"/>
</dbReference>
<evidence type="ECO:0000256" key="8">
    <source>
        <dbReference type="ARBA" id="ARBA00049348"/>
    </source>
</evidence>
<keyword evidence="3 9" id="KW-0963">Cytoplasm</keyword>
<dbReference type="InterPro" id="IPR023546">
    <property type="entry name" value="MGMT"/>
</dbReference>
<dbReference type="HAMAP" id="MF_00772">
    <property type="entry name" value="OGT"/>
    <property type="match status" value="1"/>
</dbReference>
<dbReference type="InterPro" id="IPR008332">
    <property type="entry name" value="MethylG_MeTrfase_N"/>
</dbReference>
<comment type="subcellular location">
    <subcellularLocation>
        <location evidence="9">Cytoplasm</location>
    </subcellularLocation>
</comment>
<dbReference type="EC" id="2.1.1.63" evidence="9"/>
<dbReference type="PANTHER" id="PTHR10815:SF13">
    <property type="entry name" value="METHYLATED-DNA--PROTEIN-CYSTEINE METHYLTRANSFERASE"/>
    <property type="match status" value="1"/>
</dbReference>
<keyword evidence="13" id="KW-1185">Reference proteome</keyword>
<evidence type="ECO:0000259" key="11">
    <source>
        <dbReference type="Pfam" id="PF02870"/>
    </source>
</evidence>
<comment type="similarity">
    <text evidence="2 9">Belongs to the MGMT family.</text>
</comment>
<dbReference type="SUPFAM" id="SSF53155">
    <property type="entry name" value="Methylated DNA-protein cysteine methyltransferase domain"/>
    <property type="match status" value="1"/>
</dbReference>
<comment type="miscellaneous">
    <text evidence="9">This enzyme catalyzes only one turnover and therefore is not strictly catalytic. According to one definition, an enzyme is a biocatalyst that acts repeatedly and over many reaction cycles.</text>
</comment>
<dbReference type="GO" id="GO:0006307">
    <property type="term" value="P:DNA alkylation repair"/>
    <property type="evidence" value="ECO:0007669"/>
    <property type="project" value="UniProtKB-UniRule"/>
</dbReference>
<proteinExistence type="inferred from homology"/>
<dbReference type="Gene3D" id="1.10.10.10">
    <property type="entry name" value="Winged helix-like DNA-binding domain superfamily/Winged helix DNA-binding domain"/>
    <property type="match status" value="1"/>
</dbReference>
<comment type="catalytic activity">
    <reaction evidence="8 9">
        <text>a 6-O-methyl-2'-deoxyguanosine in DNA + L-cysteinyl-[protein] = S-methyl-L-cysteinyl-[protein] + a 2'-deoxyguanosine in DNA</text>
        <dbReference type="Rhea" id="RHEA:24000"/>
        <dbReference type="Rhea" id="RHEA-COMP:10131"/>
        <dbReference type="Rhea" id="RHEA-COMP:10132"/>
        <dbReference type="Rhea" id="RHEA-COMP:11367"/>
        <dbReference type="Rhea" id="RHEA-COMP:11368"/>
        <dbReference type="ChEBI" id="CHEBI:29950"/>
        <dbReference type="ChEBI" id="CHEBI:82612"/>
        <dbReference type="ChEBI" id="CHEBI:85445"/>
        <dbReference type="ChEBI" id="CHEBI:85448"/>
        <dbReference type="EC" id="2.1.1.63"/>
    </reaction>
</comment>
<feature type="active site" description="Nucleophile; methyl group acceptor" evidence="9">
    <location>
        <position position="121"/>
    </location>
</feature>
<dbReference type="Proteomes" id="UP000659388">
    <property type="component" value="Unassembled WGS sequence"/>
</dbReference>
<evidence type="ECO:0000256" key="2">
    <source>
        <dbReference type="ARBA" id="ARBA00008711"/>
    </source>
</evidence>
<dbReference type="InterPro" id="IPR036388">
    <property type="entry name" value="WH-like_DNA-bd_sf"/>
</dbReference>
<evidence type="ECO:0000256" key="9">
    <source>
        <dbReference type="HAMAP-Rule" id="MF_00772"/>
    </source>
</evidence>
<feature type="domain" description="Methylated-DNA-[protein]-cysteine S-methyltransferase DNA binding" evidence="10">
    <location>
        <begin position="70"/>
        <end position="150"/>
    </location>
</feature>
<reference evidence="12" key="1">
    <citation type="submission" date="2021-01" db="EMBL/GenBank/DDBJ databases">
        <title>Fulvivirga kasyanovii gen. nov., sp nov., a novel member of the phylum Bacteroidetes isolated from seawater in a mussel farm.</title>
        <authorList>
            <person name="Zhao L.-H."/>
            <person name="Wang Z.-J."/>
        </authorList>
    </citation>
    <scope>NUCLEOTIDE SEQUENCE</scope>
    <source>
        <strain evidence="12">2943</strain>
    </source>
</reference>
<keyword evidence="4 9" id="KW-0489">Methyltransferase</keyword>
<feature type="domain" description="Methylguanine DNA methyltransferase ribonuclease-like" evidence="11">
    <location>
        <begin position="3"/>
        <end position="65"/>
    </location>
</feature>